<dbReference type="NCBIfam" id="NF033573">
    <property type="entry name" value="transpos_IS200"/>
    <property type="match status" value="1"/>
</dbReference>
<dbReference type="PANTHER" id="PTHR33360">
    <property type="entry name" value="TRANSPOSASE FOR INSERTION SEQUENCE ELEMENT IS200"/>
    <property type="match status" value="1"/>
</dbReference>
<dbReference type="PANTHER" id="PTHR33360:SF2">
    <property type="entry name" value="TRANSPOSASE FOR INSERTION SEQUENCE ELEMENT IS200"/>
    <property type="match status" value="1"/>
</dbReference>
<dbReference type="Gene3D" id="3.30.70.1290">
    <property type="entry name" value="Transposase IS200-like"/>
    <property type="match status" value="1"/>
</dbReference>
<dbReference type="SMART" id="SM01321">
    <property type="entry name" value="Y1_Tnp"/>
    <property type="match status" value="1"/>
</dbReference>
<evidence type="ECO:0000313" key="2">
    <source>
        <dbReference type="EMBL" id="XCN72500.1"/>
    </source>
</evidence>
<protein>
    <submittedName>
        <fullName evidence="2">IS200/IS605 family transposase</fullName>
    </submittedName>
</protein>
<dbReference type="EMBL" id="CP159373">
    <property type="protein sequence ID" value="XCN72500.1"/>
    <property type="molecule type" value="Genomic_DNA"/>
</dbReference>
<name>A0AAU8LTA3_9BACT</name>
<evidence type="ECO:0000259" key="1">
    <source>
        <dbReference type="SMART" id="SM01321"/>
    </source>
</evidence>
<organism evidence="2">
    <name type="scientific">Candidatus Electrothrix aestuarii</name>
    <dbReference type="NCBI Taxonomy" id="3062594"/>
    <lineage>
        <taxon>Bacteria</taxon>
        <taxon>Pseudomonadati</taxon>
        <taxon>Thermodesulfobacteriota</taxon>
        <taxon>Desulfobulbia</taxon>
        <taxon>Desulfobulbales</taxon>
        <taxon>Desulfobulbaceae</taxon>
        <taxon>Candidatus Electrothrix</taxon>
    </lineage>
</organism>
<proteinExistence type="predicted"/>
<dbReference type="AlphaFoldDB" id="A0AAU8LTA3"/>
<feature type="domain" description="Transposase IS200-like" evidence="1">
    <location>
        <begin position="5"/>
        <end position="120"/>
    </location>
</feature>
<dbReference type="GO" id="GO:0003677">
    <property type="term" value="F:DNA binding"/>
    <property type="evidence" value="ECO:0007669"/>
    <property type="project" value="InterPro"/>
</dbReference>
<dbReference type="Pfam" id="PF01797">
    <property type="entry name" value="Y1_Tnp"/>
    <property type="match status" value="1"/>
</dbReference>
<dbReference type="InterPro" id="IPR002686">
    <property type="entry name" value="Transposase_17"/>
</dbReference>
<sequence length="151" mass="17595">MPQSLAKIYLHIIFSTKERIPFLADKEVRRETHVYLAGTCRELGAPAVTVGGVADHVHLICTMSRTMTVADFVRDIKRTSSSRLKQRSDATDNFHWQSGYGVFSVSPSHVGALKKYIVQQEEHHRQTSFQDEFRRIMQKYDIEYDERYVWD</sequence>
<dbReference type="GO" id="GO:0006313">
    <property type="term" value="P:DNA transposition"/>
    <property type="evidence" value="ECO:0007669"/>
    <property type="project" value="InterPro"/>
</dbReference>
<dbReference type="GO" id="GO:0004803">
    <property type="term" value="F:transposase activity"/>
    <property type="evidence" value="ECO:0007669"/>
    <property type="project" value="InterPro"/>
</dbReference>
<dbReference type="InterPro" id="IPR036515">
    <property type="entry name" value="Transposase_17_sf"/>
</dbReference>
<reference evidence="2" key="2">
    <citation type="submission" date="2024-06" db="EMBL/GenBank/DDBJ databases">
        <authorList>
            <person name="Plum-Jensen L.E."/>
            <person name="Schramm A."/>
            <person name="Marshall I.P.G."/>
        </authorList>
    </citation>
    <scope>NUCLEOTIDE SEQUENCE</scope>
    <source>
        <strain evidence="2">Rat1</strain>
    </source>
</reference>
<gene>
    <name evidence="2" type="primary">tnpA</name>
    <name evidence="2" type="ORF">Q3M24_19755</name>
</gene>
<dbReference type="KEGG" id="eaj:Q3M24_19755"/>
<accession>A0AAU8LTA3</accession>
<dbReference type="SUPFAM" id="SSF143422">
    <property type="entry name" value="Transposase IS200-like"/>
    <property type="match status" value="1"/>
</dbReference>
<reference evidence="2" key="1">
    <citation type="journal article" date="2024" name="Syst. Appl. Microbiol.">
        <title>First single-strain enrichments of Electrothrix cable bacteria, description of E. aestuarii sp. nov. and E. rattekaaiensis sp. nov., and proposal of a cable bacteria taxonomy following the rules of the SeqCode.</title>
        <authorList>
            <person name="Plum-Jensen L.E."/>
            <person name="Schramm A."/>
            <person name="Marshall I.P.G."/>
        </authorList>
    </citation>
    <scope>NUCLEOTIDE SEQUENCE</scope>
    <source>
        <strain evidence="2">Rat1</strain>
    </source>
</reference>